<evidence type="ECO:0000256" key="1">
    <source>
        <dbReference type="SAM" id="SignalP"/>
    </source>
</evidence>
<evidence type="ECO:0000313" key="4">
    <source>
        <dbReference type="Proteomes" id="UP000291116"/>
    </source>
</evidence>
<reference evidence="3 4" key="1">
    <citation type="submission" date="2019-01" db="EMBL/GenBank/DDBJ databases">
        <authorList>
            <person name="Ferrante I. M."/>
        </authorList>
    </citation>
    <scope>NUCLEOTIDE SEQUENCE [LARGE SCALE GENOMIC DNA]</scope>
    <source>
        <strain evidence="3 4">B856</strain>
    </source>
</reference>
<sequence>MKYLLVAVVTLALVATEILGLTTQSSKNVPILQNEIDSQAAGSSRRAFFRESLSSAAVPLLISGLTGASTLAGSPLVVSADDTVDPSPKRTKVLVLGGSGFVGSRVVEKLKSQGVEVISTSTNGRGGTIAFDATKDGINVVSEIEALSKGCTAVISCIGSIGTKNDNIVNSATGLAAQGAKSAGVERFVYIAVAPEVKEFAEGIDFLKEYMKGKTFSQNAVESNFPNGSHVLIEPTFIYGGDSFSVNPPRVAGFYGEFIESLLSSGPIRGITGVSSGFLKIALEPPISVDAVSAAAVNAATGKLSSEVLDTYDKIKDASQV</sequence>
<dbReference type="Proteomes" id="UP000291116">
    <property type="component" value="Unassembled WGS sequence"/>
</dbReference>
<gene>
    <name evidence="3" type="ORF">PSNMU_V1.4_AUG-EV-PASAV3_0001020</name>
</gene>
<feature type="chain" id="PRO_5019016817" description="NAD(P)-binding domain-containing protein" evidence="1">
    <location>
        <begin position="21"/>
        <end position="321"/>
    </location>
</feature>
<dbReference type="AlphaFoldDB" id="A0A448YUV9"/>
<dbReference type="SUPFAM" id="SSF51735">
    <property type="entry name" value="NAD(P)-binding Rossmann-fold domains"/>
    <property type="match status" value="1"/>
</dbReference>
<protein>
    <recommendedName>
        <fullName evidence="2">NAD(P)-binding domain-containing protein</fullName>
    </recommendedName>
</protein>
<evidence type="ECO:0000259" key="2">
    <source>
        <dbReference type="Pfam" id="PF13460"/>
    </source>
</evidence>
<dbReference type="OrthoDB" id="276721at2759"/>
<dbReference type="InterPro" id="IPR016040">
    <property type="entry name" value="NAD(P)-bd_dom"/>
</dbReference>
<dbReference type="EMBL" id="CAACVS010000002">
    <property type="protein sequence ID" value="VEU33558.1"/>
    <property type="molecule type" value="Genomic_DNA"/>
</dbReference>
<organism evidence="3 4">
    <name type="scientific">Pseudo-nitzschia multistriata</name>
    <dbReference type="NCBI Taxonomy" id="183589"/>
    <lineage>
        <taxon>Eukaryota</taxon>
        <taxon>Sar</taxon>
        <taxon>Stramenopiles</taxon>
        <taxon>Ochrophyta</taxon>
        <taxon>Bacillariophyta</taxon>
        <taxon>Bacillariophyceae</taxon>
        <taxon>Bacillariophycidae</taxon>
        <taxon>Bacillariales</taxon>
        <taxon>Bacillariaceae</taxon>
        <taxon>Pseudo-nitzschia</taxon>
    </lineage>
</organism>
<evidence type="ECO:0000313" key="3">
    <source>
        <dbReference type="EMBL" id="VEU33558.1"/>
    </source>
</evidence>
<proteinExistence type="predicted"/>
<keyword evidence="4" id="KW-1185">Reference proteome</keyword>
<name>A0A448YUV9_9STRA</name>
<dbReference type="Gene3D" id="3.40.50.720">
    <property type="entry name" value="NAD(P)-binding Rossmann-like Domain"/>
    <property type="match status" value="1"/>
</dbReference>
<accession>A0A448YUV9</accession>
<dbReference type="GO" id="GO:0044877">
    <property type="term" value="F:protein-containing complex binding"/>
    <property type="evidence" value="ECO:0007669"/>
    <property type="project" value="TreeGrafter"/>
</dbReference>
<dbReference type="GO" id="GO:0005739">
    <property type="term" value="C:mitochondrion"/>
    <property type="evidence" value="ECO:0007669"/>
    <property type="project" value="TreeGrafter"/>
</dbReference>
<feature type="domain" description="NAD(P)-binding" evidence="2">
    <location>
        <begin position="97"/>
        <end position="223"/>
    </location>
</feature>
<dbReference type="InterPro" id="IPR036291">
    <property type="entry name" value="NAD(P)-bd_dom_sf"/>
</dbReference>
<dbReference type="Pfam" id="PF13460">
    <property type="entry name" value="NAD_binding_10"/>
    <property type="match status" value="1"/>
</dbReference>
<dbReference type="PANTHER" id="PTHR12126:SF16">
    <property type="entry name" value="MIOREX COMPLEX COMPONENT 2"/>
    <property type="match status" value="1"/>
</dbReference>
<feature type="signal peptide" evidence="1">
    <location>
        <begin position="1"/>
        <end position="20"/>
    </location>
</feature>
<dbReference type="PANTHER" id="PTHR12126">
    <property type="entry name" value="NADH-UBIQUINONE OXIDOREDUCTASE 39 KDA SUBUNIT-RELATED"/>
    <property type="match status" value="1"/>
</dbReference>
<dbReference type="InterPro" id="IPR051207">
    <property type="entry name" value="ComplexI_NDUFA9_subunit"/>
</dbReference>
<keyword evidence="1" id="KW-0732">Signal</keyword>